<proteinExistence type="predicted"/>
<dbReference type="AlphaFoldDB" id="A0A8I0LF19"/>
<feature type="transmembrane region" description="Helical" evidence="1">
    <location>
        <begin position="20"/>
        <end position="39"/>
    </location>
</feature>
<keyword evidence="1" id="KW-1133">Transmembrane helix</keyword>
<reference evidence="2 3" key="1">
    <citation type="submission" date="2020-08" db="EMBL/GenBank/DDBJ databases">
        <title>A Genomic Blueprint of the Chicken Gut Microbiome.</title>
        <authorList>
            <person name="Gilroy R."/>
            <person name="Ravi A."/>
            <person name="Getino M."/>
            <person name="Pursley I."/>
            <person name="Horton D.L."/>
            <person name="Alikhan N.-F."/>
            <person name="Baker D."/>
            <person name="Gharbi K."/>
            <person name="Hall N."/>
            <person name="Watson M."/>
            <person name="Adriaenssens E.M."/>
            <person name="Foster-Nyarko E."/>
            <person name="Jarju S."/>
            <person name="Secka A."/>
            <person name="Antonio M."/>
            <person name="Oren A."/>
            <person name="Chaudhuri R."/>
            <person name="La Ragione R.M."/>
            <person name="Hildebrand F."/>
            <person name="Pallen M.J."/>
        </authorList>
    </citation>
    <scope>NUCLEOTIDE SEQUENCE [LARGE SCALE GENOMIC DNA]</scope>
    <source>
        <strain evidence="2 3">Sa1YVA5</strain>
    </source>
</reference>
<organism evidence="2 3">
    <name type="scientific">Corynebacterium gallinarum</name>
    <dbReference type="NCBI Taxonomy" id="2762214"/>
    <lineage>
        <taxon>Bacteria</taxon>
        <taxon>Bacillati</taxon>
        <taxon>Actinomycetota</taxon>
        <taxon>Actinomycetes</taxon>
        <taxon>Mycobacteriales</taxon>
        <taxon>Corynebacteriaceae</taxon>
        <taxon>Corynebacterium</taxon>
    </lineage>
</organism>
<dbReference type="Proteomes" id="UP000650224">
    <property type="component" value="Unassembled WGS sequence"/>
</dbReference>
<name>A0A8I0LF19_9CORY</name>
<feature type="transmembrane region" description="Helical" evidence="1">
    <location>
        <begin position="51"/>
        <end position="76"/>
    </location>
</feature>
<keyword evidence="3" id="KW-1185">Reference proteome</keyword>
<evidence type="ECO:0000313" key="3">
    <source>
        <dbReference type="Proteomes" id="UP000650224"/>
    </source>
</evidence>
<evidence type="ECO:0000313" key="2">
    <source>
        <dbReference type="EMBL" id="MBD8029089.1"/>
    </source>
</evidence>
<keyword evidence="1" id="KW-0812">Transmembrane</keyword>
<dbReference type="EMBL" id="JACSPR010000001">
    <property type="protein sequence ID" value="MBD8029089.1"/>
    <property type="molecule type" value="Genomic_DNA"/>
</dbReference>
<keyword evidence="1" id="KW-0472">Membrane</keyword>
<protein>
    <submittedName>
        <fullName evidence="2">Uncharacterized protein</fullName>
    </submittedName>
</protein>
<accession>A0A8I0LF19</accession>
<evidence type="ECO:0000256" key="1">
    <source>
        <dbReference type="SAM" id="Phobius"/>
    </source>
</evidence>
<sequence length="181" mass="19873">MPMKAVKVRTGTRALLTSRAMMTCVLFVLMCLPFLLYFLNGWNEGTGTMRTLFGIAAVAPACGLVAALGSMLVVWWRRRKAVLVVGDQVHIPRTGVSFPITELATVQLWSDRTPRSYVALLPAHVTERAETTGIRSIQPYVVALPRGVEPPPYELADLLMERNSGITVTRLGALSHGLVKR</sequence>
<comment type="caution">
    <text evidence="2">The sequence shown here is derived from an EMBL/GenBank/DDBJ whole genome shotgun (WGS) entry which is preliminary data.</text>
</comment>
<gene>
    <name evidence="2" type="ORF">H9627_01885</name>
</gene>